<dbReference type="Proteomes" id="UP000708576">
    <property type="component" value="Unassembled WGS sequence"/>
</dbReference>
<sequence>MKSYLLLVLFIISGINAFAHREETYYIIGTLHNKEIVIQLEEYGDVCMARYITEDNMYDKSMEGTILRNGHFVLTASYFNSETNQKVVTDSVSLQEVKTDQWEGSWKDKNGNISDFKLKRLEVEDLNHPCISAIKKYRITPYLAYKTRHIQFDTLKTEKISKHVYVQYLTEPNSDITLFRVKAHKKGILEVDSINTWLESQHLNAINMKYSCVIQGKKGNYSIGFDIFFLDNELISYQTITSASCYGVPEADKKELFNLQMRNAEPIFFEDLYWFGENPQTNLTQGEYKWFQYRYKVFGPKVLDLLNQIHPREMNTKREDGFSYNNVKIWQFPEWHLTPKGVYLGYKSPGTARKNDSTPWSIIPYKKLKSYQTKKFNLGM</sequence>
<keyword evidence="2" id="KW-1185">Reference proteome</keyword>
<name>A0ABS5JZK5_9BACT</name>
<reference evidence="1 2" key="1">
    <citation type="journal article" date="2015" name="Int. J. Syst. Evol. Microbiol.">
        <title>Carboxylicivirga linearis sp. nov., isolated from a sea cucumber culture pond.</title>
        <authorList>
            <person name="Wang F.Q."/>
            <person name="Zhou Y.X."/>
            <person name="Lin X.Z."/>
            <person name="Chen G.J."/>
            <person name="Du Z.J."/>
        </authorList>
    </citation>
    <scope>NUCLEOTIDE SEQUENCE [LARGE SCALE GENOMIC DNA]</scope>
    <source>
        <strain evidence="1 2">FB218</strain>
    </source>
</reference>
<proteinExistence type="predicted"/>
<dbReference type="EMBL" id="JAGUCO010000021">
    <property type="protein sequence ID" value="MBS2100335.1"/>
    <property type="molecule type" value="Genomic_DNA"/>
</dbReference>
<evidence type="ECO:0000313" key="2">
    <source>
        <dbReference type="Proteomes" id="UP000708576"/>
    </source>
</evidence>
<dbReference type="RefSeq" id="WP_212217972.1">
    <property type="nucleotide sequence ID" value="NZ_JAGUCO010000021.1"/>
</dbReference>
<evidence type="ECO:0000313" key="1">
    <source>
        <dbReference type="EMBL" id="MBS2100335.1"/>
    </source>
</evidence>
<gene>
    <name evidence="1" type="ORF">KEM10_18770</name>
</gene>
<evidence type="ECO:0008006" key="3">
    <source>
        <dbReference type="Google" id="ProtNLM"/>
    </source>
</evidence>
<accession>A0ABS5JZK5</accession>
<protein>
    <recommendedName>
        <fullName evidence="3">YARHG domain-containing protein</fullName>
    </recommendedName>
</protein>
<organism evidence="1 2">
    <name type="scientific">Carboxylicivirga linearis</name>
    <dbReference type="NCBI Taxonomy" id="1628157"/>
    <lineage>
        <taxon>Bacteria</taxon>
        <taxon>Pseudomonadati</taxon>
        <taxon>Bacteroidota</taxon>
        <taxon>Bacteroidia</taxon>
        <taxon>Marinilabiliales</taxon>
        <taxon>Marinilabiliaceae</taxon>
        <taxon>Carboxylicivirga</taxon>
    </lineage>
</organism>
<comment type="caution">
    <text evidence="1">The sequence shown here is derived from an EMBL/GenBank/DDBJ whole genome shotgun (WGS) entry which is preliminary data.</text>
</comment>